<evidence type="ECO:0008006" key="4">
    <source>
        <dbReference type="Google" id="ProtNLM"/>
    </source>
</evidence>
<keyword evidence="3" id="KW-1185">Reference proteome</keyword>
<protein>
    <recommendedName>
        <fullName evidence="4">Competence protein</fullName>
    </recommendedName>
</protein>
<dbReference type="RefSeq" id="WP_226538733.1">
    <property type="nucleotide sequence ID" value="NZ_CP129013.1"/>
</dbReference>
<dbReference type="Proteomes" id="UP001197974">
    <property type="component" value="Chromosome"/>
</dbReference>
<gene>
    <name evidence="2" type="ORF">LC087_01460</name>
</gene>
<reference evidence="2 3" key="1">
    <citation type="submission" date="2023-06" db="EMBL/GenBank/DDBJ databases">
        <title>Five Gram-positive bacteria isolated from mangrove sediments in Shenzhen, Guangdong, China.</title>
        <authorList>
            <person name="Yu S."/>
            <person name="Zheng W."/>
            <person name="Huang Y."/>
        </authorList>
    </citation>
    <scope>NUCLEOTIDE SEQUENCE [LARGE SCALE GENOMIC DNA]</scope>
    <source>
        <strain evidence="2 3">SaN35-3</strain>
    </source>
</reference>
<proteinExistence type="predicted"/>
<accession>A0ABY9JU64</accession>
<evidence type="ECO:0000313" key="3">
    <source>
        <dbReference type="Proteomes" id="UP001197974"/>
    </source>
</evidence>
<dbReference type="EMBL" id="CP129013">
    <property type="protein sequence ID" value="WLR42925.1"/>
    <property type="molecule type" value="Genomic_DNA"/>
</dbReference>
<organism evidence="2 3">
    <name type="scientific">Bacillus carboniphilus</name>
    <dbReference type="NCBI Taxonomy" id="86663"/>
    <lineage>
        <taxon>Bacteria</taxon>
        <taxon>Bacillati</taxon>
        <taxon>Bacillota</taxon>
        <taxon>Bacilli</taxon>
        <taxon>Bacillales</taxon>
        <taxon>Bacillaceae</taxon>
        <taxon>Bacillus</taxon>
    </lineage>
</organism>
<name>A0ABY9JU64_9BACI</name>
<evidence type="ECO:0000313" key="2">
    <source>
        <dbReference type="EMBL" id="WLR42925.1"/>
    </source>
</evidence>
<evidence type="ECO:0000256" key="1">
    <source>
        <dbReference type="SAM" id="MobiDB-lite"/>
    </source>
</evidence>
<feature type="compositionally biased region" description="Basic and acidic residues" evidence="1">
    <location>
        <begin position="34"/>
        <end position="44"/>
    </location>
</feature>
<sequence length="50" mass="5936">MAKSNKSKRFIQQSKDSINKHDERFPYQMTYSDSEERKSEEVDKFSLGGF</sequence>
<feature type="region of interest" description="Disordered" evidence="1">
    <location>
        <begin position="1"/>
        <end position="50"/>
    </location>
</feature>